<dbReference type="RefSeq" id="XP_051360486.1">
    <property type="nucleotide sequence ID" value="XM_051508473.1"/>
</dbReference>
<organism evidence="3 4">
    <name type="scientific">Emericellopsis cladophorae</name>
    <dbReference type="NCBI Taxonomy" id="2686198"/>
    <lineage>
        <taxon>Eukaryota</taxon>
        <taxon>Fungi</taxon>
        <taxon>Dikarya</taxon>
        <taxon>Ascomycota</taxon>
        <taxon>Pezizomycotina</taxon>
        <taxon>Sordariomycetes</taxon>
        <taxon>Hypocreomycetidae</taxon>
        <taxon>Hypocreales</taxon>
        <taxon>Bionectriaceae</taxon>
        <taxon>Emericellopsis</taxon>
    </lineage>
</organism>
<dbReference type="GeneID" id="75834719"/>
<name>A0A9Q0BCJ9_9HYPO</name>
<evidence type="ECO:0000313" key="3">
    <source>
        <dbReference type="EMBL" id="KAI6779630.1"/>
    </source>
</evidence>
<feature type="region of interest" description="Disordered" evidence="2">
    <location>
        <begin position="33"/>
        <end position="199"/>
    </location>
</feature>
<keyword evidence="1" id="KW-0175">Coiled coil</keyword>
<dbReference type="EMBL" id="JAGIXG020000044">
    <property type="protein sequence ID" value="KAI6779630.1"/>
    <property type="molecule type" value="Genomic_DNA"/>
</dbReference>
<feature type="compositionally biased region" description="Basic residues" evidence="2">
    <location>
        <begin position="145"/>
        <end position="159"/>
    </location>
</feature>
<feature type="coiled-coil region" evidence="1">
    <location>
        <begin position="222"/>
        <end position="259"/>
    </location>
</feature>
<feature type="compositionally biased region" description="Basic and acidic residues" evidence="2">
    <location>
        <begin position="71"/>
        <end position="80"/>
    </location>
</feature>
<reference evidence="3" key="2">
    <citation type="submission" date="2022-07" db="EMBL/GenBank/DDBJ databases">
        <authorList>
            <person name="Goncalves M.F.M."/>
            <person name="Hilario S."/>
            <person name="Van De Peer Y."/>
            <person name="Esteves A.C."/>
            <person name="Alves A."/>
        </authorList>
    </citation>
    <scope>NUCLEOTIDE SEQUENCE</scope>
    <source>
        <strain evidence="3">MUM 19.33</strain>
    </source>
</reference>
<dbReference type="OrthoDB" id="5213630at2759"/>
<reference evidence="3" key="1">
    <citation type="journal article" date="2021" name="J Fungi (Basel)">
        <title>Genomic and Metabolomic Analyses of the Marine Fungus Emericellopsis cladophorae: Insights into Saltwater Adaptability Mechanisms and Its Biosynthetic Potential.</title>
        <authorList>
            <person name="Goncalves M.F.M."/>
            <person name="Hilario S."/>
            <person name="Van de Peer Y."/>
            <person name="Esteves A.C."/>
            <person name="Alves A."/>
        </authorList>
    </citation>
    <scope>NUCLEOTIDE SEQUENCE</scope>
    <source>
        <strain evidence="3">MUM 19.33</strain>
    </source>
</reference>
<protein>
    <submittedName>
        <fullName evidence="3">Uncharacterized protein</fullName>
    </submittedName>
</protein>
<gene>
    <name evidence="3" type="ORF">J7T54_008248</name>
</gene>
<feature type="compositionally biased region" description="Basic and acidic residues" evidence="2">
    <location>
        <begin position="90"/>
        <end position="108"/>
    </location>
</feature>
<evidence type="ECO:0000313" key="4">
    <source>
        <dbReference type="Proteomes" id="UP001055219"/>
    </source>
</evidence>
<comment type="caution">
    <text evidence="3">The sequence shown here is derived from an EMBL/GenBank/DDBJ whole genome shotgun (WGS) entry which is preliminary data.</text>
</comment>
<sequence length="536" mass="60737">MSTASVSAKAEEEEEKQAGLAIVENVTYIPESAAPSPQQYAQSESMSSELSDPEPLSQYNADPNLFTMGGHPDEEFRGTESSDIDTESDDNTRSAKADYCPKQKRENAKQATQRKATVTKRRPSKPLTRECIESSTGSESDAPARRARITLRSPFKKRRSPESLETIPSPSKRRRSSVSLSDHSATIAPAVSSPPQSPSWDDQLSACLLDLISAQTTLRRETGEKDEKINKLEEKVKRLEEKVSQATEQNRNIAESKDKLFDEYSDLRQQVQDDAQQYEKVTDDWIMGRWARLASGIHDVTAWMRDDLGFQETLAAHTVHAEAMAHITHYCSLESKKITKKRGMIRRFVWDRLAQGIFGPEQEIWCDRMAQHYASFNHSLSMEAFENASNRKQYSKMKSWLAHEMDRLCPPSPEAITEFADGLASDLSIFCEPDHVQGLRKGMLDMTRLTMELWTVLRKSRAIFCVCSDRFQPRKQRQDADQNTMETISTLLFRPPEERGLWFVQSPYLVKCGGADGLEEDFAQVMVVCKARVMIA</sequence>
<dbReference type="Proteomes" id="UP001055219">
    <property type="component" value="Unassembled WGS sequence"/>
</dbReference>
<keyword evidence="4" id="KW-1185">Reference proteome</keyword>
<evidence type="ECO:0000256" key="1">
    <source>
        <dbReference type="SAM" id="Coils"/>
    </source>
</evidence>
<evidence type="ECO:0000256" key="2">
    <source>
        <dbReference type="SAM" id="MobiDB-lite"/>
    </source>
</evidence>
<accession>A0A9Q0BCJ9</accession>
<feature type="compositionally biased region" description="Polar residues" evidence="2">
    <location>
        <begin position="35"/>
        <end position="50"/>
    </location>
</feature>
<dbReference type="AlphaFoldDB" id="A0A9Q0BCJ9"/>
<proteinExistence type="predicted"/>